<keyword evidence="8" id="KW-0067">ATP-binding</keyword>
<dbReference type="Gene3D" id="3.40.50.300">
    <property type="entry name" value="P-loop containing nucleotide triphosphate hydrolases"/>
    <property type="match status" value="1"/>
</dbReference>
<evidence type="ECO:0000313" key="11">
    <source>
        <dbReference type="EMBL" id="VAW08986.1"/>
    </source>
</evidence>
<protein>
    <recommendedName>
        <fullName evidence="3">tRNA threonylcarbamoyladenosine biosynthesis protein TsaE</fullName>
    </recommendedName>
    <alternativeName>
        <fullName evidence="10">t(6)A37 threonylcarbamoyladenosine biosynthesis protein TsaE</fullName>
    </alternativeName>
</protein>
<evidence type="ECO:0000256" key="4">
    <source>
        <dbReference type="ARBA" id="ARBA00022490"/>
    </source>
</evidence>
<evidence type="ECO:0000256" key="7">
    <source>
        <dbReference type="ARBA" id="ARBA00022741"/>
    </source>
</evidence>
<keyword evidence="7" id="KW-0547">Nucleotide-binding</keyword>
<dbReference type="GO" id="GO:0005524">
    <property type="term" value="F:ATP binding"/>
    <property type="evidence" value="ECO:0007669"/>
    <property type="project" value="UniProtKB-KW"/>
</dbReference>
<evidence type="ECO:0000256" key="5">
    <source>
        <dbReference type="ARBA" id="ARBA00022694"/>
    </source>
</evidence>
<feature type="non-terminal residue" evidence="11">
    <location>
        <position position="73"/>
    </location>
</feature>
<keyword evidence="5" id="KW-0819">tRNA processing</keyword>
<evidence type="ECO:0000256" key="2">
    <source>
        <dbReference type="ARBA" id="ARBA00007599"/>
    </source>
</evidence>
<dbReference type="InterPro" id="IPR003442">
    <property type="entry name" value="T6A_TsaE"/>
</dbReference>
<sequence>MTIEITSTSPDDTLALGRRFAAVLTAGDIVLLSGRLGAGKTLFVSGVADGLGITERVTSPSFVIARIYRGGFL</sequence>
<dbReference type="EMBL" id="UOEI01000664">
    <property type="protein sequence ID" value="VAW08986.1"/>
    <property type="molecule type" value="Genomic_DNA"/>
</dbReference>
<name>A0A3B0TPJ1_9ZZZZ</name>
<dbReference type="GO" id="GO:0046872">
    <property type="term" value="F:metal ion binding"/>
    <property type="evidence" value="ECO:0007669"/>
    <property type="project" value="UniProtKB-KW"/>
</dbReference>
<organism evidence="11">
    <name type="scientific">hydrothermal vent metagenome</name>
    <dbReference type="NCBI Taxonomy" id="652676"/>
    <lineage>
        <taxon>unclassified sequences</taxon>
        <taxon>metagenomes</taxon>
        <taxon>ecological metagenomes</taxon>
    </lineage>
</organism>
<dbReference type="PANTHER" id="PTHR33540:SF2">
    <property type="entry name" value="TRNA THREONYLCARBAMOYLADENOSINE BIOSYNTHESIS PROTEIN TSAE"/>
    <property type="match status" value="1"/>
</dbReference>
<dbReference type="SUPFAM" id="SSF52540">
    <property type="entry name" value="P-loop containing nucleoside triphosphate hydrolases"/>
    <property type="match status" value="1"/>
</dbReference>
<gene>
    <name evidence="11" type="ORF">MNBD_ACTINO01-607</name>
</gene>
<evidence type="ECO:0000256" key="8">
    <source>
        <dbReference type="ARBA" id="ARBA00022840"/>
    </source>
</evidence>
<comment type="similarity">
    <text evidence="2">Belongs to the TsaE family.</text>
</comment>
<evidence type="ECO:0000256" key="9">
    <source>
        <dbReference type="ARBA" id="ARBA00022842"/>
    </source>
</evidence>
<dbReference type="PANTHER" id="PTHR33540">
    <property type="entry name" value="TRNA THREONYLCARBAMOYLADENOSINE BIOSYNTHESIS PROTEIN TSAE"/>
    <property type="match status" value="1"/>
</dbReference>
<dbReference type="GO" id="GO:0005737">
    <property type="term" value="C:cytoplasm"/>
    <property type="evidence" value="ECO:0007669"/>
    <property type="project" value="UniProtKB-SubCell"/>
</dbReference>
<comment type="subcellular location">
    <subcellularLocation>
        <location evidence="1">Cytoplasm</location>
    </subcellularLocation>
</comment>
<evidence type="ECO:0000256" key="10">
    <source>
        <dbReference type="ARBA" id="ARBA00032441"/>
    </source>
</evidence>
<proteinExistence type="inferred from homology"/>
<accession>A0A3B0TPJ1</accession>
<keyword evidence="6" id="KW-0479">Metal-binding</keyword>
<dbReference type="Pfam" id="PF02367">
    <property type="entry name" value="TsaE"/>
    <property type="match status" value="1"/>
</dbReference>
<reference evidence="11" key="1">
    <citation type="submission" date="2018-06" db="EMBL/GenBank/DDBJ databases">
        <authorList>
            <person name="Zhirakovskaya E."/>
        </authorList>
    </citation>
    <scope>NUCLEOTIDE SEQUENCE</scope>
</reference>
<dbReference type="GO" id="GO:0002949">
    <property type="term" value="P:tRNA threonylcarbamoyladenosine modification"/>
    <property type="evidence" value="ECO:0007669"/>
    <property type="project" value="InterPro"/>
</dbReference>
<evidence type="ECO:0000256" key="1">
    <source>
        <dbReference type="ARBA" id="ARBA00004496"/>
    </source>
</evidence>
<evidence type="ECO:0000256" key="3">
    <source>
        <dbReference type="ARBA" id="ARBA00019010"/>
    </source>
</evidence>
<evidence type="ECO:0000256" key="6">
    <source>
        <dbReference type="ARBA" id="ARBA00022723"/>
    </source>
</evidence>
<dbReference type="InterPro" id="IPR027417">
    <property type="entry name" value="P-loop_NTPase"/>
</dbReference>
<dbReference type="AlphaFoldDB" id="A0A3B0TPJ1"/>
<keyword evidence="4" id="KW-0963">Cytoplasm</keyword>
<keyword evidence="9" id="KW-0460">Magnesium</keyword>